<sequence length="178" mass="20505">MFHRNVVTALVHVWIHAELITPLGAEFHVIDLDTENDVQAEGIEVEGVYQGAEGVQAEGVADETHIEDADKVENAMQDEDENDNKDESEDPMKTYLRRNMYEGAKGEDQIIHLEQCMIFKNVDKFRKVLKDYIVQEGYVIIRRKNKRTRVTCNCATDEFSWRIHTSLLSDEVTFSIKS</sequence>
<evidence type="ECO:0000256" key="2">
    <source>
        <dbReference type="SAM" id="SignalP"/>
    </source>
</evidence>
<dbReference type="Pfam" id="PF03108">
    <property type="entry name" value="DBD_Tnp_Mut"/>
    <property type="match status" value="1"/>
</dbReference>
<protein>
    <recommendedName>
        <fullName evidence="3">Transposase MuDR plant domain-containing protein</fullName>
    </recommendedName>
</protein>
<reference evidence="4" key="1">
    <citation type="submission" date="2020-06" db="EMBL/GenBank/DDBJ databases">
        <authorList>
            <person name="Li T."/>
            <person name="Hu X."/>
            <person name="Zhang T."/>
            <person name="Song X."/>
            <person name="Zhang H."/>
            <person name="Dai N."/>
            <person name="Sheng W."/>
            <person name="Hou X."/>
            <person name="Wei L."/>
        </authorList>
    </citation>
    <scope>NUCLEOTIDE SEQUENCE</scope>
    <source>
        <strain evidence="4">G01</strain>
        <tissue evidence="4">Leaf</tissue>
    </source>
</reference>
<reference evidence="4" key="2">
    <citation type="journal article" date="2024" name="Plant">
        <title>Genomic evolution and insights into agronomic trait innovations of Sesamum species.</title>
        <authorList>
            <person name="Miao H."/>
            <person name="Wang L."/>
            <person name="Qu L."/>
            <person name="Liu H."/>
            <person name="Sun Y."/>
            <person name="Le M."/>
            <person name="Wang Q."/>
            <person name="Wei S."/>
            <person name="Zheng Y."/>
            <person name="Lin W."/>
            <person name="Duan Y."/>
            <person name="Cao H."/>
            <person name="Xiong S."/>
            <person name="Wang X."/>
            <person name="Wei L."/>
            <person name="Li C."/>
            <person name="Ma Q."/>
            <person name="Ju M."/>
            <person name="Zhao R."/>
            <person name="Li G."/>
            <person name="Mu C."/>
            <person name="Tian Q."/>
            <person name="Mei H."/>
            <person name="Zhang T."/>
            <person name="Gao T."/>
            <person name="Zhang H."/>
        </authorList>
    </citation>
    <scope>NUCLEOTIDE SEQUENCE</scope>
    <source>
        <strain evidence="4">G01</strain>
    </source>
</reference>
<evidence type="ECO:0000259" key="3">
    <source>
        <dbReference type="Pfam" id="PF03108"/>
    </source>
</evidence>
<dbReference type="EMBL" id="JACGWK010000013">
    <property type="protein sequence ID" value="KAL0318295.1"/>
    <property type="molecule type" value="Genomic_DNA"/>
</dbReference>
<dbReference type="AlphaFoldDB" id="A0AAW2LIM8"/>
<evidence type="ECO:0000313" key="4">
    <source>
        <dbReference type="EMBL" id="KAL0318295.1"/>
    </source>
</evidence>
<dbReference type="InterPro" id="IPR004332">
    <property type="entry name" value="Transposase_MuDR"/>
</dbReference>
<evidence type="ECO:0000256" key="1">
    <source>
        <dbReference type="SAM" id="MobiDB-lite"/>
    </source>
</evidence>
<accession>A0AAW2LIM8</accession>
<feature type="chain" id="PRO_5043374317" description="Transposase MuDR plant domain-containing protein" evidence="2">
    <location>
        <begin position="26"/>
        <end position="178"/>
    </location>
</feature>
<name>A0AAW2LIM8_9LAMI</name>
<feature type="signal peptide" evidence="2">
    <location>
        <begin position="1"/>
        <end position="25"/>
    </location>
</feature>
<feature type="region of interest" description="Disordered" evidence="1">
    <location>
        <begin position="73"/>
        <end position="92"/>
    </location>
</feature>
<feature type="domain" description="Transposase MuDR plant" evidence="3">
    <location>
        <begin position="118"/>
        <end position="176"/>
    </location>
</feature>
<comment type="caution">
    <text evidence="4">The sequence shown here is derived from an EMBL/GenBank/DDBJ whole genome shotgun (WGS) entry which is preliminary data.</text>
</comment>
<keyword evidence="2" id="KW-0732">Signal</keyword>
<feature type="compositionally biased region" description="Acidic residues" evidence="1">
    <location>
        <begin position="76"/>
        <end position="89"/>
    </location>
</feature>
<gene>
    <name evidence="4" type="ORF">Sangu_1985700</name>
</gene>
<proteinExistence type="predicted"/>
<organism evidence="4">
    <name type="scientific">Sesamum angustifolium</name>
    <dbReference type="NCBI Taxonomy" id="2727405"/>
    <lineage>
        <taxon>Eukaryota</taxon>
        <taxon>Viridiplantae</taxon>
        <taxon>Streptophyta</taxon>
        <taxon>Embryophyta</taxon>
        <taxon>Tracheophyta</taxon>
        <taxon>Spermatophyta</taxon>
        <taxon>Magnoliopsida</taxon>
        <taxon>eudicotyledons</taxon>
        <taxon>Gunneridae</taxon>
        <taxon>Pentapetalae</taxon>
        <taxon>asterids</taxon>
        <taxon>lamiids</taxon>
        <taxon>Lamiales</taxon>
        <taxon>Pedaliaceae</taxon>
        <taxon>Sesamum</taxon>
    </lineage>
</organism>